<dbReference type="InterPro" id="IPR036969">
    <property type="entry name" value="Citrate_synthase_sf"/>
</dbReference>
<dbReference type="Pfam" id="PF00285">
    <property type="entry name" value="Citrate_synt"/>
    <property type="match status" value="1"/>
</dbReference>
<comment type="pathway">
    <text evidence="1">Carbohydrate metabolism; tricarboxylic acid cycle.</text>
</comment>
<evidence type="ECO:0000256" key="2">
    <source>
        <dbReference type="ARBA" id="ARBA00010566"/>
    </source>
</evidence>
<dbReference type="GO" id="GO:0005975">
    <property type="term" value="P:carbohydrate metabolic process"/>
    <property type="evidence" value="ECO:0007669"/>
    <property type="project" value="TreeGrafter"/>
</dbReference>
<dbReference type="Proteomes" id="UP000605361">
    <property type="component" value="Unassembled WGS sequence"/>
</dbReference>
<evidence type="ECO:0000313" key="6">
    <source>
        <dbReference type="Proteomes" id="UP000605361"/>
    </source>
</evidence>
<evidence type="ECO:0000313" key="5">
    <source>
        <dbReference type="EMBL" id="MBF8185653.1"/>
    </source>
</evidence>
<dbReference type="EC" id="2.3.3.16" evidence="3"/>
<dbReference type="InterPro" id="IPR009061">
    <property type="entry name" value="DNA-bd_dom_put_sf"/>
</dbReference>
<dbReference type="PANTHER" id="PTHR11739:SF4">
    <property type="entry name" value="CITRATE SYNTHASE, PEROXISOMAL"/>
    <property type="match status" value="1"/>
</dbReference>
<dbReference type="Gene3D" id="1.10.230.10">
    <property type="entry name" value="Cytochrome P450-Terp, domain 2"/>
    <property type="match status" value="1"/>
</dbReference>
<dbReference type="Gene3D" id="1.10.580.10">
    <property type="entry name" value="Citrate Synthase, domain 1"/>
    <property type="match status" value="1"/>
</dbReference>
<evidence type="ECO:0000256" key="3">
    <source>
        <dbReference type="ARBA" id="ARBA00012972"/>
    </source>
</evidence>
<keyword evidence="4" id="KW-0808">Transferase</keyword>
<evidence type="ECO:0000256" key="4">
    <source>
        <dbReference type="ARBA" id="ARBA00022679"/>
    </source>
</evidence>
<comment type="caution">
    <text evidence="5">The sequence shown here is derived from an EMBL/GenBank/DDBJ whole genome shotgun (WGS) entry which is preliminary data.</text>
</comment>
<dbReference type="SUPFAM" id="SSF46955">
    <property type="entry name" value="Putative DNA-binding domain"/>
    <property type="match status" value="1"/>
</dbReference>
<protein>
    <recommendedName>
        <fullName evidence="3">citrate synthase (unknown stereospecificity)</fullName>
        <ecNumber evidence="3">2.3.3.16</ecNumber>
    </recommendedName>
</protein>
<keyword evidence="6" id="KW-1185">Reference proteome</keyword>
<gene>
    <name evidence="5" type="ORF">ITP53_07855</name>
</gene>
<dbReference type="EMBL" id="JADOGI010000016">
    <property type="protein sequence ID" value="MBF8185653.1"/>
    <property type="molecule type" value="Genomic_DNA"/>
</dbReference>
<dbReference type="InterPro" id="IPR016143">
    <property type="entry name" value="Citrate_synth-like_sm_a-sub"/>
</dbReference>
<dbReference type="GO" id="GO:0006099">
    <property type="term" value="P:tricarboxylic acid cycle"/>
    <property type="evidence" value="ECO:0007669"/>
    <property type="project" value="TreeGrafter"/>
</dbReference>
<evidence type="ECO:0000256" key="1">
    <source>
        <dbReference type="ARBA" id="ARBA00005163"/>
    </source>
</evidence>
<dbReference type="SUPFAM" id="SSF48256">
    <property type="entry name" value="Citrate synthase"/>
    <property type="match status" value="1"/>
</dbReference>
<dbReference type="InterPro" id="IPR016142">
    <property type="entry name" value="Citrate_synth-like_lrg_a-sub"/>
</dbReference>
<reference evidence="5" key="1">
    <citation type="submission" date="2020-11" db="EMBL/GenBank/DDBJ databases">
        <title>Whole-genome analyses of Nonomuraea sp. K274.</title>
        <authorList>
            <person name="Veyisoglu A."/>
        </authorList>
    </citation>
    <scope>NUCLEOTIDE SEQUENCE</scope>
    <source>
        <strain evidence="5">K274</strain>
    </source>
</reference>
<sequence>MDVNELVAADEAAELLGVQRRTIYAYVSRGQLARHVLPGSRQSWFDPRELEQLKRGDRAQHQPRRTAASELTHVTSIVDDRLLYQDRDAIAMARQNTFEGTAEWLWRRHEGPVPPWRPSRALQAHAEVVPLPELCLPVDRLKITTASLGAVDALRYDLSPAAVLAVGRSLLASLVGALPPLTDTPPAGDGIAEALWPRLTAAPVGDHERRLLDAALIVSADHGLAPSTRAARIAAATAADPYSVVLTGMSVASGLEHGGSSLRVHSLLNDIAHRDRVHVVLSEHLRTGAALPGFGQPRYTGKDPRAAFLLELALGRAPDAQRSDVVRSVADLVRRRNGEHPNIEFALGALCFLYDMVSGAGEAIFVLARSAGWLAHAIEEYAEKSAARR</sequence>
<dbReference type="GO" id="GO:0036440">
    <property type="term" value="F:citrate synthase activity"/>
    <property type="evidence" value="ECO:0007669"/>
    <property type="project" value="UniProtKB-EC"/>
</dbReference>
<dbReference type="PANTHER" id="PTHR11739">
    <property type="entry name" value="CITRATE SYNTHASE"/>
    <property type="match status" value="1"/>
</dbReference>
<dbReference type="RefSeq" id="WP_195894630.1">
    <property type="nucleotide sequence ID" value="NZ_JADOGI010000016.1"/>
</dbReference>
<organism evidence="5 6">
    <name type="scientific">Nonomuraea cypriaca</name>
    <dbReference type="NCBI Taxonomy" id="1187855"/>
    <lineage>
        <taxon>Bacteria</taxon>
        <taxon>Bacillati</taxon>
        <taxon>Actinomycetota</taxon>
        <taxon>Actinomycetes</taxon>
        <taxon>Streptosporangiales</taxon>
        <taxon>Streptosporangiaceae</taxon>
        <taxon>Nonomuraea</taxon>
    </lineage>
</organism>
<dbReference type="InterPro" id="IPR002020">
    <property type="entry name" value="Citrate_synthase"/>
</dbReference>
<accession>A0A931A5S4</accession>
<dbReference type="GO" id="GO:0005829">
    <property type="term" value="C:cytosol"/>
    <property type="evidence" value="ECO:0007669"/>
    <property type="project" value="TreeGrafter"/>
</dbReference>
<name>A0A931A5S4_9ACTN</name>
<comment type="similarity">
    <text evidence="2">Belongs to the citrate synthase family.</text>
</comment>
<dbReference type="AlphaFoldDB" id="A0A931A5S4"/>
<dbReference type="PRINTS" id="PR00143">
    <property type="entry name" value="CITRTSNTHASE"/>
</dbReference>
<proteinExistence type="inferred from homology"/>